<dbReference type="GO" id="GO:0009423">
    <property type="term" value="P:chorismate biosynthetic process"/>
    <property type="evidence" value="ECO:0007669"/>
    <property type="project" value="UniProtKB-UniRule"/>
</dbReference>
<comment type="function">
    <text evidence="7">Catalyzes the transfer of the enolpyruvyl moiety of phosphoenolpyruvate (PEP) to the 5-hydroxyl of shikimate-3-phosphate (S3P) to produce enolpyruvyl shikimate-3-phosphate and inorganic phosphate.</text>
</comment>
<dbReference type="GO" id="GO:0005737">
    <property type="term" value="C:cytoplasm"/>
    <property type="evidence" value="ECO:0007669"/>
    <property type="project" value="UniProtKB-SubCell"/>
</dbReference>
<feature type="binding site" evidence="7">
    <location>
        <position position="297"/>
    </location>
    <ligand>
        <name>3-phosphoshikimate</name>
        <dbReference type="ChEBI" id="CHEBI:145989"/>
    </ligand>
</feature>
<comment type="similarity">
    <text evidence="2 7">Belongs to the EPSP synthase family.</text>
</comment>
<dbReference type="SUPFAM" id="SSF55205">
    <property type="entry name" value="EPT/RTPC-like"/>
    <property type="match status" value="1"/>
</dbReference>
<feature type="binding site" evidence="7">
    <location>
        <position position="161"/>
    </location>
    <ligand>
        <name>3-phosphoshikimate</name>
        <dbReference type="ChEBI" id="CHEBI:145989"/>
    </ligand>
</feature>
<dbReference type="CDD" id="cd01556">
    <property type="entry name" value="EPSP_synthase"/>
    <property type="match status" value="1"/>
</dbReference>
<comment type="caution">
    <text evidence="7">Lacks conserved residue(s) required for the propagation of feature annotation.</text>
</comment>
<feature type="binding site" evidence="7">
    <location>
        <position position="328"/>
    </location>
    <ligand>
        <name>phosphoenolpyruvate</name>
        <dbReference type="ChEBI" id="CHEBI:58702"/>
    </ligand>
</feature>
<sequence>MRVKVLPGALQGTVSIPSSKSLTHRAIICASLAKGTSVVDHITFSKDIDATIACMRNLGAKITVKEDACTIQGTDVRQVAGEITCDCSESGSTLRFLIPIAALSDANVTFIGHGRLMQRPMTVYKEIFQAQHLRFEQDQTIRLRGPLQARSFAVQGDISSQFISGLLFALPLLEQDSTIEILPPYESASYVNLTTDSLASFGITVHHPSPLVYQIPGGQSYQAAHVSVEGDASQMAFYAVEAAIQSSLTCAHIDPHSHQGDQVILDFVKAAGADVQGTTITHQSLQAQTMDIADCPDLGPILCVLAAYCPGTSRIIHARRLRMKESDRIAAMEQELRKWGVQISSTEDEITITGKAEYHKTEPVRIDGHNDHRIVMAMTIFGLCAKSPSIIEGAEAIEKSYPDFFTDIKHLNGKVEIL</sequence>
<dbReference type="EMBL" id="JACHHK010000002">
    <property type="protein sequence ID" value="MBB5182497.1"/>
    <property type="molecule type" value="Genomic_DNA"/>
</dbReference>
<name>A0A7W8FX14_9FIRM</name>
<feature type="binding site" evidence="7">
    <location>
        <position position="159"/>
    </location>
    <ligand>
        <name>3-phosphoshikimate</name>
        <dbReference type="ChEBI" id="CHEBI:145989"/>
    </ligand>
</feature>
<comment type="catalytic activity">
    <reaction evidence="6">
        <text>3-phosphoshikimate + phosphoenolpyruvate = 5-O-(1-carboxyvinyl)-3-phosphoshikimate + phosphate</text>
        <dbReference type="Rhea" id="RHEA:21256"/>
        <dbReference type="ChEBI" id="CHEBI:43474"/>
        <dbReference type="ChEBI" id="CHEBI:57701"/>
        <dbReference type="ChEBI" id="CHEBI:58702"/>
        <dbReference type="ChEBI" id="CHEBI:145989"/>
        <dbReference type="EC" id="2.5.1.19"/>
    </reaction>
    <physiologicalReaction direction="left-to-right" evidence="6">
        <dbReference type="Rhea" id="RHEA:21257"/>
    </physiologicalReaction>
</comment>
<accession>A0A7W8FX14</accession>
<dbReference type="HAMAP" id="MF_00210">
    <property type="entry name" value="EPSP_synth"/>
    <property type="match status" value="1"/>
</dbReference>
<dbReference type="PANTHER" id="PTHR21090:SF5">
    <property type="entry name" value="PENTAFUNCTIONAL AROM POLYPEPTIDE"/>
    <property type="match status" value="1"/>
</dbReference>
<feature type="binding site" evidence="7">
    <location>
        <position position="20"/>
    </location>
    <ligand>
        <name>phosphoenolpyruvate</name>
        <dbReference type="ChEBI" id="CHEBI:58702"/>
    </ligand>
</feature>
<keyword evidence="7" id="KW-0963">Cytoplasm</keyword>
<dbReference type="AlphaFoldDB" id="A0A7W8FX14"/>
<dbReference type="RefSeq" id="WP_183327238.1">
    <property type="nucleotide sequence ID" value="NZ_JACHHK010000002.1"/>
</dbReference>
<feature type="binding site" evidence="7">
    <location>
        <position position="324"/>
    </location>
    <ligand>
        <name>3-phosphoshikimate</name>
        <dbReference type="ChEBI" id="CHEBI:145989"/>
    </ligand>
</feature>
<dbReference type="EC" id="2.5.1.19" evidence="7"/>
<comment type="pathway">
    <text evidence="1 7">Metabolic intermediate biosynthesis; chorismate biosynthesis; chorismate from D-erythrose 4-phosphate and phosphoenolpyruvate: step 6/7.</text>
</comment>
<feature type="active site" description="Proton acceptor" evidence="7">
    <location>
        <position position="297"/>
    </location>
</feature>
<dbReference type="InterPro" id="IPR036968">
    <property type="entry name" value="Enolpyruvate_Tfrase_sf"/>
</dbReference>
<feature type="binding site" evidence="7">
    <location>
        <position position="21"/>
    </location>
    <ligand>
        <name>3-phosphoshikimate</name>
        <dbReference type="ChEBI" id="CHEBI:145989"/>
    </ligand>
</feature>
<feature type="binding site" evidence="7">
    <location>
        <position position="20"/>
    </location>
    <ligand>
        <name>3-phosphoshikimate</name>
        <dbReference type="ChEBI" id="CHEBI:145989"/>
    </ligand>
</feature>
<feature type="domain" description="Enolpyruvate transferase" evidence="8">
    <location>
        <begin position="8"/>
        <end position="406"/>
    </location>
</feature>
<feature type="binding site" evidence="7">
    <location>
        <position position="91"/>
    </location>
    <ligand>
        <name>phosphoenolpyruvate</name>
        <dbReference type="ChEBI" id="CHEBI:58702"/>
    </ligand>
</feature>
<feature type="binding site" evidence="7">
    <location>
        <position position="160"/>
    </location>
    <ligand>
        <name>3-phosphoshikimate</name>
        <dbReference type="ChEBI" id="CHEBI:145989"/>
    </ligand>
</feature>
<protein>
    <recommendedName>
        <fullName evidence="7">3-phosphoshikimate 1-carboxyvinyltransferase</fullName>
        <ecNumber evidence="7">2.5.1.19</ecNumber>
    </recommendedName>
    <alternativeName>
        <fullName evidence="7">5-enolpyruvylshikimate-3-phosphate synthase</fullName>
        <shortName evidence="7">EPSP synthase</shortName>
        <shortName evidence="7">EPSPS</shortName>
    </alternativeName>
</protein>
<evidence type="ECO:0000256" key="6">
    <source>
        <dbReference type="ARBA" id="ARBA00044633"/>
    </source>
</evidence>
<dbReference type="PANTHER" id="PTHR21090">
    <property type="entry name" value="AROM/DEHYDROQUINATE SYNTHASE"/>
    <property type="match status" value="1"/>
</dbReference>
<dbReference type="GO" id="GO:0008652">
    <property type="term" value="P:amino acid biosynthetic process"/>
    <property type="evidence" value="ECO:0007669"/>
    <property type="project" value="UniProtKB-KW"/>
</dbReference>
<evidence type="ECO:0000313" key="10">
    <source>
        <dbReference type="Proteomes" id="UP000539953"/>
    </source>
</evidence>
<comment type="subcellular location">
    <subcellularLocation>
        <location evidence="7">Cytoplasm</location>
    </subcellularLocation>
</comment>
<comment type="caution">
    <text evidence="9">The sequence shown here is derived from an EMBL/GenBank/DDBJ whole genome shotgun (WGS) entry which is preliminary data.</text>
</comment>
<evidence type="ECO:0000256" key="1">
    <source>
        <dbReference type="ARBA" id="ARBA00004811"/>
    </source>
</evidence>
<feature type="binding site" evidence="7">
    <location>
        <position position="187"/>
    </location>
    <ligand>
        <name>3-phosphoshikimate</name>
        <dbReference type="ChEBI" id="CHEBI:145989"/>
    </ligand>
</feature>
<dbReference type="InterPro" id="IPR013792">
    <property type="entry name" value="RNA3'P_cycl/enolpyr_Trfase_a/b"/>
</dbReference>
<dbReference type="Pfam" id="PF00275">
    <property type="entry name" value="EPSP_synthase"/>
    <property type="match status" value="1"/>
</dbReference>
<evidence type="ECO:0000256" key="7">
    <source>
        <dbReference type="HAMAP-Rule" id="MF_00210"/>
    </source>
</evidence>
<keyword evidence="10" id="KW-1185">Reference proteome</keyword>
<evidence type="ECO:0000259" key="8">
    <source>
        <dbReference type="Pfam" id="PF00275"/>
    </source>
</evidence>
<feature type="binding site" evidence="7">
    <location>
        <position position="373"/>
    </location>
    <ligand>
        <name>phosphoenolpyruvate</name>
        <dbReference type="ChEBI" id="CHEBI:58702"/>
    </ligand>
</feature>
<dbReference type="PIRSF" id="PIRSF000505">
    <property type="entry name" value="EPSPS"/>
    <property type="match status" value="1"/>
</dbReference>
<dbReference type="UniPathway" id="UPA00053">
    <property type="reaction ID" value="UER00089"/>
</dbReference>
<comment type="subunit">
    <text evidence="7">Monomer.</text>
</comment>
<dbReference type="InterPro" id="IPR006264">
    <property type="entry name" value="EPSP_synthase"/>
</dbReference>
<keyword evidence="4 7" id="KW-0808">Transferase</keyword>
<dbReference type="GO" id="GO:0009073">
    <property type="term" value="P:aromatic amino acid family biosynthetic process"/>
    <property type="evidence" value="ECO:0007669"/>
    <property type="project" value="UniProtKB-KW"/>
</dbReference>
<proteinExistence type="inferred from homology"/>
<evidence type="ECO:0000256" key="2">
    <source>
        <dbReference type="ARBA" id="ARBA00009948"/>
    </source>
</evidence>
<keyword evidence="5 7" id="KW-0057">Aromatic amino acid biosynthesis</keyword>
<organism evidence="9 10">
    <name type="scientific">Catenisphaera adipataccumulans</name>
    <dbReference type="NCBI Taxonomy" id="700500"/>
    <lineage>
        <taxon>Bacteria</taxon>
        <taxon>Bacillati</taxon>
        <taxon>Bacillota</taxon>
        <taxon>Erysipelotrichia</taxon>
        <taxon>Erysipelotrichales</taxon>
        <taxon>Erysipelotrichaceae</taxon>
        <taxon>Catenisphaera</taxon>
    </lineage>
</organism>
<feature type="binding site" evidence="7">
    <location>
        <position position="161"/>
    </location>
    <ligand>
        <name>phosphoenolpyruvate</name>
        <dbReference type="ChEBI" id="CHEBI:58702"/>
    </ligand>
</feature>
<feature type="binding site" evidence="7">
    <location>
        <position position="25"/>
    </location>
    <ligand>
        <name>3-phosphoshikimate</name>
        <dbReference type="ChEBI" id="CHEBI:145989"/>
    </ligand>
</feature>
<dbReference type="NCBIfam" id="TIGR01356">
    <property type="entry name" value="aroA"/>
    <property type="match status" value="1"/>
</dbReference>
<evidence type="ECO:0000256" key="5">
    <source>
        <dbReference type="ARBA" id="ARBA00023141"/>
    </source>
</evidence>
<dbReference type="Gene3D" id="3.65.10.10">
    <property type="entry name" value="Enolpyruvate transferase domain"/>
    <property type="match status" value="2"/>
</dbReference>
<keyword evidence="3 7" id="KW-0028">Amino-acid biosynthesis</keyword>
<evidence type="ECO:0000256" key="3">
    <source>
        <dbReference type="ARBA" id="ARBA00022605"/>
    </source>
</evidence>
<dbReference type="Proteomes" id="UP000539953">
    <property type="component" value="Unassembled WGS sequence"/>
</dbReference>
<dbReference type="InterPro" id="IPR001986">
    <property type="entry name" value="Enolpyruvate_Tfrase_dom"/>
</dbReference>
<reference evidence="9 10" key="1">
    <citation type="submission" date="2020-08" db="EMBL/GenBank/DDBJ databases">
        <title>Genomic Encyclopedia of Type Strains, Phase IV (KMG-IV): sequencing the most valuable type-strain genomes for metagenomic binning, comparative biology and taxonomic classification.</title>
        <authorList>
            <person name="Goeker M."/>
        </authorList>
    </citation>
    <scope>NUCLEOTIDE SEQUENCE [LARGE SCALE GENOMIC DNA]</scope>
    <source>
        <strain evidence="9 10">DSM 25799</strain>
    </source>
</reference>
<evidence type="ECO:0000256" key="4">
    <source>
        <dbReference type="ARBA" id="ARBA00022679"/>
    </source>
</evidence>
<evidence type="ECO:0000313" key="9">
    <source>
        <dbReference type="EMBL" id="MBB5182497.1"/>
    </source>
</evidence>
<dbReference type="GO" id="GO:0003866">
    <property type="term" value="F:3-phosphoshikimate 1-carboxyvinyltransferase activity"/>
    <property type="evidence" value="ECO:0007669"/>
    <property type="project" value="UniProtKB-UniRule"/>
</dbReference>
<gene>
    <name evidence="7" type="primary">aroA</name>
    <name evidence="9" type="ORF">HNQ47_000516</name>
</gene>
<feature type="binding site" evidence="7">
    <location>
        <position position="119"/>
    </location>
    <ligand>
        <name>phosphoenolpyruvate</name>
        <dbReference type="ChEBI" id="CHEBI:58702"/>
    </ligand>
</feature>
<feature type="binding site" evidence="7">
    <location>
        <position position="399"/>
    </location>
    <ligand>
        <name>phosphoenolpyruvate</name>
        <dbReference type="ChEBI" id="CHEBI:58702"/>
    </ligand>
</feature>